<dbReference type="STRING" id="1322246.BN4_11249"/>
<proteinExistence type="inferred from homology"/>
<dbReference type="Gene3D" id="3.40.50.300">
    <property type="entry name" value="P-loop containing nucleotide triphosphate hydrolases"/>
    <property type="match status" value="1"/>
</dbReference>
<reference evidence="7" key="2">
    <citation type="journal article" date="2013" name="Stand. Genomic Sci.">
        <title>Complete genome sequence of Desulfocapsa sulfexigens, a marine deltaproteobacterium specialized in disproportionating inorganic sulfur compounds.</title>
        <authorList>
            <person name="Finster K.W."/>
            <person name="Kjeldsen K.U."/>
            <person name="Kube M."/>
            <person name="Reinhardt R."/>
            <person name="Mussmann M."/>
            <person name="Amann R."/>
            <person name="Schreiber L."/>
        </authorList>
    </citation>
    <scope>NUCLEOTIDE SEQUENCE [LARGE SCALE GENOMIC DNA]</scope>
    <source>
        <strain evidence="7">DSM 10523 / SB164P1</strain>
    </source>
</reference>
<dbReference type="InterPro" id="IPR003439">
    <property type="entry name" value="ABC_transporter-like_ATP-bd"/>
</dbReference>
<dbReference type="PANTHER" id="PTHR24220:SF86">
    <property type="entry name" value="ABC TRANSPORTER ABCH.1"/>
    <property type="match status" value="1"/>
</dbReference>
<gene>
    <name evidence="6" type="ordered locus">BN4_11249</name>
</gene>
<reference evidence="6 7" key="1">
    <citation type="journal article" date="2013" name="PLoS ONE">
        <title>The first genomic and proteomic characterization of a deep-sea sulfate reducer: insights into the piezophilic lifestyle of Desulfovibrio piezophilus.</title>
        <authorList>
            <person name="Pradel N."/>
            <person name="Ji B."/>
            <person name="Gimenez G."/>
            <person name="Talla E."/>
            <person name="Lenoble P."/>
            <person name="Garel M."/>
            <person name="Tamburini C."/>
            <person name="Fourquet P."/>
            <person name="Lebrun R."/>
            <person name="Bertin P."/>
            <person name="Denis Y."/>
            <person name="Pophillat M."/>
            <person name="Barbe V."/>
            <person name="Ollivier B."/>
            <person name="Dolla A."/>
        </authorList>
    </citation>
    <scope>NUCLEOTIDE SEQUENCE [LARGE SCALE GENOMIC DNA]</scope>
    <source>
        <strain evidence="7">DSM 10523 / SB164P1</strain>
    </source>
</reference>
<dbReference type="GO" id="GO:0005524">
    <property type="term" value="F:ATP binding"/>
    <property type="evidence" value="ECO:0007669"/>
    <property type="project" value="UniProtKB-KW"/>
</dbReference>
<dbReference type="InterPro" id="IPR003593">
    <property type="entry name" value="AAA+_ATPase"/>
</dbReference>
<dbReference type="SMART" id="SM00382">
    <property type="entry name" value="AAA"/>
    <property type="match status" value="1"/>
</dbReference>
<dbReference type="Pfam" id="PF00005">
    <property type="entry name" value="ABC_tran"/>
    <property type="match status" value="1"/>
</dbReference>
<accession>M1WJU1</accession>
<dbReference type="GO" id="GO:0005886">
    <property type="term" value="C:plasma membrane"/>
    <property type="evidence" value="ECO:0007669"/>
    <property type="project" value="TreeGrafter"/>
</dbReference>
<feature type="domain" description="ABC transporter" evidence="5">
    <location>
        <begin position="32"/>
        <end position="249"/>
    </location>
</feature>
<dbReference type="Proteomes" id="UP000011724">
    <property type="component" value="Chromosome"/>
</dbReference>
<evidence type="ECO:0000256" key="4">
    <source>
        <dbReference type="ARBA" id="ARBA00038388"/>
    </source>
</evidence>
<keyword evidence="1" id="KW-0813">Transport</keyword>
<evidence type="ECO:0000256" key="1">
    <source>
        <dbReference type="ARBA" id="ARBA00022448"/>
    </source>
</evidence>
<dbReference type="InterPro" id="IPR027417">
    <property type="entry name" value="P-loop_NTPase"/>
</dbReference>
<comment type="similarity">
    <text evidence="4">Belongs to the ABC transporter superfamily. Macrolide exporter (TC 3.A.1.122) family.</text>
</comment>
<dbReference type="BioCyc" id="DPIE1322246:BN4_RS06250-MONOMER"/>
<dbReference type="GO" id="GO:0098796">
    <property type="term" value="C:membrane protein complex"/>
    <property type="evidence" value="ECO:0007669"/>
    <property type="project" value="UniProtKB-ARBA"/>
</dbReference>
<dbReference type="RefSeq" id="WP_015414534.1">
    <property type="nucleotide sequence ID" value="NC_020409.1"/>
</dbReference>
<keyword evidence="3" id="KW-0067">ATP-binding</keyword>
<dbReference type="eggNOG" id="COG1136">
    <property type="taxonomic scope" value="Bacteria"/>
</dbReference>
<sequence>MDVSAVKASDGGVDVVTPHEAQASSEIADIVVELHDVTRRYPQGDSFVEVLHGITLSLSKGEFAALIGSSGSGKSTLLHLLGLLDSPTSGSYSLNGVDTTSLDENQRSALRGGMIGFVFQNFFLLPYATALENVLLPGSYVTTPSKVLEERASSLLEQVGLADRMDYTPARLSGGQQQRVALARALLHGPDILLADEPTGQLDSVTGHAILELFGTINAGGTTVVIVTHDAQVAAAANRCINIVDGRVA</sequence>
<dbReference type="AlphaFoldDB" id="M1WJU1"/>
<dbReference type="InterPro" id="IPR015854">
    <property type="entry name" value="ABC_transpr_LolD-like"/>
</dbReference>
<dbReference type="PROSITE" id="PS50893">
    <property type="entry name" value="ABC_TRANSPORTER_2"/>
    <property type="match status" value="1"/>
</dbReference>
<dbReference type="CDD" id="cd03255">
    <property type="entry name" value="ABC_MJ0796_LolCDE_FtsE"/>
    <property type="match status" value="1"/>
</dbReference>
<dbReference type="FunFam" id="3.40.50.300:FF:000032">
    <property type="entry name" value="Export ABC transporter ATP-binding protein"/>
    <property type="match status" value="1"/>
</dbReference>
<evidence type="ECO:0000256" key="2">
    <source>
        <dbReference type="ARBA" id="ARBA00022741"/>
    </source>
</evidence>
<keyword evidence="2" id="KW-0547">Nucleotide-binding</keyword>
<protein>
    <submittedName>
        <fullName evidence="6">ABC transporter related</fullName>
    </submittedName>
</protein>
<evidence type="ECO:0000313" key="7">
    <source>
        <dbReference type="Proteomes" id="UP000011724"/>
    </source>
</evidence>
<dbReference type="KEGG" id="dpi:BN4_11249"/>
<dbReference type="EMBL" id="FO203427">
    <property type="protein sequence ID" value="CCH48486.1"/>
    <property type="molecule type" value="Genomic_DNA"/>
</dbReference>
<dbReference type="GO" id="GO:0016887">
    <property type="term" value="F:ATP hydrolysis activity"/>
    <property type="evidence" value="ECO:0007669"/>
    <property type="project" value="InterPro"/>
</dbReference>
<dbReference type="SUPFAM" id="SSF52540">
    <property type="entry name" value="P-loop containing nucleoside triphosphate hydrolases"/>
    <property type="match status" value="1"/>
</dbReference>
<dbReference type="PANTHER" id="PTHR24220">
    <property type="entry name" value="IMPORT ATP-BINDING PROTEIN"/>
    <property type="match status" value="1"/>
</dbReference>
<dbReference type="InterPro" id="IPR017871">
    <property type="entry name" value="ABC_transporter-like_CS"/>
</dbReference>
<dbReference type="PROSITE" id="PS00211">
    <property type="entry name" value="ABC_TRANSPORTER_1"/>
    <property type="match status" value="1"/>
</dbReference>
<dbReference type="PATRIC" id="fig|879567.3.peg.1295"/>
<keyword evidence="7" id="KW-1185">Reference proteome</keyword>
<dbReference type="InterPro" id="IPR017911">
    <property type="entry name" value="MacB-like_ATP-bd"/>
</dbReference>
<evidence type="ECO:0000313" key="6">
    <source>
        <dbReference type="EMBL" id="CCH48486.1"/>
    </source>
</evidence>
<evidence type="ECO:0000259" key="5">
    <source>
        <dbReference type="PROSITE" id="PS50893"/>
    </source>
</evidence>
<dbReference type="HOGENOM" id="CLU_000604_1_22_7"/>
<evidence type="ECO:0000256" key="3">
    <source>
        <dbReference type="ARBA" id="ARBA00022840"/>
    </source>
</evidence>
<organism evidence="6 7">
    <name type="scientific">Pseudodesulfovibrio piezophilus (strain DSM 21447 / JCM 15486 / C1TLV30)</name>
    <name type="common">Desulfovibrio piezophilus</name>
    <dbReference type="NCBI Taxonomy" id="1322246"/>
    <lineage>
        <taxon>Bacteria</taxon>
        <taxon>Pseudomonadati</taxon>
        <taxon>Thermodesulfobacteriota</taxon>
        <taxon>Desulfovibrionia</taxon>
        <taxon>Desulfovibrionales</taxon>
        <taxon>Desulfovibrionaceae</taxon>
    </lineage>
</organism>
<dbReference type="GO" id="GO:0022857">
    <property type="term" value="F:transmembrane transporter activity"/>
    <property type="evidence" value="ECO:0007669"/>
    <property type="project" value="TreeGrafter"/>
</dbReference>
<name>M1WJU1_PSEP2</name>